<protein>
    <submittedName>
        <fullName evidence="1">Uncharacterized protein</fullName>
    </submittedName>
</protein>
<organism evidence="1">
    <name type="scientific">marine metagenome</name>
    <dbReference type="NCBI Taxonomy" id="408172"/>
    <lineage>
        <taxon>unclassified sequences</taxon>
        <taxon>metagenomes</taxon>
        <taxon>ecological metagenomes</taxon>
    </lineage>
</organism>
<name>A0A382SD38_9ZZZZ</name>
<dbReference type="EMBL" id="UINC01128197">
    <property type="protein sequence ID" value="SVD07786.1"/>
    <property type="molecule type" value="Genomic_DNA"/>
</dbReference>
<evidence type="ECO:0000313" key="1">
    <source>
        <dbReference type="EMBL" id="SVD07786.1"/>
    </source>
</evidence>
<reference evidence="1" key="1">
    <citation type="submission" date="2018-05" db="EMBL/GenBank/DDBJ databases">
        <authorList>
            <person name="Lanie J.A."/>
            <person name="Ng W.-L."/>
            <person name="Kazmierczak K.M."/>
            <person name="Andrzejewski T.M."/>
            <person name="Davidsen T.M."/>
            <person name="Wayne K.J."/>
            <person name="Tettelin H."/>
            <person name="Glass J.I."/>
            <person name="Rusch D."/>
            <person name="Podicherti R."/>
            <person name="Tsui H.-C.T."/>
            <person name="Winkler M.E."/>
        </authorList>
    </citation>
    <scope>NUCLEOTIDE SEQUENCE</scope>
</reference>
<proteinExistence type="predicted"/>
<accession>A0A382SD38</accession>
<sequence length="79" mass="8669">MLHVLLQAVIHHGINNLLCNWVPEGMRDCAAANTYFVSNVLFLPAFQVKLDDLHVNRLQGLQGNVVSRGHGPVLLSVAL</sequence>
<dbReference type="AlphaFoldDB" id="A0A382SD38"/>
<gene>
    <name evidence="1" type="ORF">METZ01_LOCUS360640</name>
</gene>